<dbReference type="Pfam" id="PF15496">
    <property type="entry name" value="DUF4646"/>
    <property type="match status" value="1"/>
</dbReference>
<organism evidence="1 2">
    <name type="scientific">Umbelopsis vinacea</name>
    <dbReference type="NCBI Taxonomy" id="44442"/>
    <lineage>
        <taxon>Eukaryota</taxon>
        <taxon>Fungi</taxon>
        <taxon>Fungi incertae sedis</taxon>
        <taxon>Mucoromycota</taxon>
        <taxon>Mucoromycotina</taxon>
        <taxon>Umbelopsidomycetes</taxon>
        <taxon>Umbelopsidales</taxon>
        <taxon>Umbelopsidaceae</taxon>
        <taxon>Umbelopsis</taxon>
    </lineage>
</organism>
<evidence type="ECO:0000313" key="2">
    <source>
        <dbReference type="Proteomes" id="UP000612746"/>
    </source>
</evidence>
<dbReference type="Proteomes" id="UP000612746">
    <property type="component" value="Unassembled WGS sequence"/>
</dbReference>
<dbReference type="EMBL" id="JAEPRA010000004">
    <property type="protein sequence ID" value="KAG2186603.1"/>
    <property type="molecule type" value="Genomic_DNA"/>
</dbReference>
<sequence>MQIPQVIVSPPMDNSPPEYRKLKEFIPVYVATIRKTIDSGFLSLYPREFVEINLNEALWRKFIRQINESAQYVSESDATSTPFFGVSGYLASRAGEKNVRNAKIKEINNILLCWNSSFFNGFGLQVTLIKLAQSEAGDAKKISKFGTLKYYLLIASL</sequence>
<reference evidence="1" key="1">
    <citation type="submission" date="2020-12" db="EMBL/GenBank/DDBJ databases">
        <title>Metabolic potential, ecology and presence of endohyphal bacteria is reflected in genomic diversity of Mucoromycotina.</title>
        <authorList>
            <person name="Muszewska A."/>
            <person name="Okrasinska A."/>
            <person name="Steczkiewicz K."/>
            <person name="Drgas O."/>
            <person name="Orlowska M."/>
            <person name="Perlinska-Lenart U."/>
            <person name="Aleksandrzak-Piekarczyk T."/>
            <person name="Szatraj K."/>
            <person name="Zielenkiewicz U."/>
            <person name="Pilsyk S."/>
            <person name="Malc E."/>
            <person name="Mieczkowski P."/>
            <person name="Kruszewska J.S."/>
            <person name="Biernat P."/>
            <person name="Pawlowska J."/>
        </authorList>
    </citation>
    <scope>NUCLEOTIDE SEQUENCE</scope>
    <source>
        <strain evidence="1">WA0000051536</strain>
    </source>
</reference>
<keyword evidence="2" id="KW-1185">Reference proteome</keyword>
<name>A0A8H7Q666_9FUNG</name>
<comment type="caution">
    <text evidence="1">The sequence shown here is derived from an EMBL/GenBank/DDBJ whole genome shotgun (WGS) entry which is preliminary data.</text>
</comment>
<dbReference type="OrthoDB" id="2375090at2759"/>
<accession>A0A8H7Q666</accession>
<dbReference type="InterPro" id="IPR028018">
    <property type="entry name" value="DUF4646"/>
</dbReference>
<dbReference type="AlphaFoldDB" id="A0A8H7Q666"/>
<evidence type="ECO:0000313" key="1">
    <source>
        <dbReference type="EMBL" id="KAG2186603.1"/>
    </source>
</evidence>
<proteinExistence type="predicted"/>
<protein>
    <submittedName>
        <fullName evidence="1">Uncharacterized protein</fullName>
    </submittedName>
</protein>
<gene>
    <name evidence="1" type="ORF">INT44_002827</name>
</gene>